<feature type="coiled-coil region" evidence="1">
    <location>
        <begin position="501"/>
        <end position="578"/>
    </location>
</feature>
<feature type="compositionally biased region" description="Polar residues" evidence="2">
    <location>
        <begin position="665"/>
        <end position="686"/>
    </location>
</feature>
<dbReference type="GO" id="GO:1902410">
    <property type="term" value="P:mitotic cytokinetic process"/>
    <property type="evidence" value="ECO:0000318"/>
    <property type="project" value="GO_Central"/>
</dbReference>
<evidence type="ECO:0000256" key="1">
    <source>
        <dbReference type="SAM" id="Coils"/>
    </source>
</evidence>
<dbReference type="HOGENOM" id="CLU_275493_0_0_1"/>
<feature type="compositionally biased region" description="Polar residues" evidence="2">
    <location>
        <begin position="1073"/>
        <end position="1087"/>
    </location>
</feature>
<accession>B3S7M6</accession>
<feature type="compositionally biased region" description="Polar residues" evidence="2">
    <location>
        <begin position="1112"/>
        <end position="1138"/>
    </location>
</feature>
<dbReference type="GO" id="GO:0051299">
    <property type="term" value="P:centrosome separation"/>
    <property type="evidence" value="ECO:0000318"/>
    <property type="project" value="GO_Central"/>
</dbReference>
<keyword evidence="1" id="KW-0175">Coiled coil</keyword>
<dbReference type="InterPro" id="IPR038923">
    <property type="entry name" value="Centrobin"/>
</dbReference>
<dbReference type="AlphaFoldDB" id="B3S7M6"/>
<reference evidence="3 4" key="1">
    <citation type="journal article" date="2008" name="Nature">
        <title>The Trichoplax genome and the nature of placozoans.</title>
        <authorList>
            <person name="Srivastava M."/>
            <person name="Begovic E."/>
            <person name="Chapman J."/>
            <person name="Putnam N.H."/>
            <person name="Hellsten U."/>
            <person name="Kawashima T."/>
            <person name="Kuo A."/>
            <person name="Mitros T."/>
            <person name="Salamov A."/>
            <person name="Carpenter M.L."/>
            <person name="Signorovitch A.Y."/>
            <person name="Moreno M.A."/>
            <person name="Kamm K."/>
            <person name="Grimwood J."/>
            <person name="Schmutz J."/>
            <person name="Shapiro H."/>
            <person name="Grigoriev I.V."/>
            <person name="Buss L.W."/>
            <person name="Schierwater B."/>
            <person name="Dellaporta S.L."/>
            <person name="Rokhsar D.S."/>
        </authorList>
    </citation>
    <scope>NUCLEOTIDE SEQUENCE [LARGE SCALE GENOMIC DNA]</scope>
    <source>
        <strain evidence="3 4">Grell-BS-1999</strain>
    </source>
</reference>
<sequence length="1159" mass="131089">MASHSEQHNKSLGDYLKEVSDGLMTLYNQNDGSNRNEGDPTEEIPHIGNAKSAYTSDQTTQNKSLSQIAANVLSTEEYQQHRDINLPQEGTDLTAVEAHGNDGGQDNDTNIQQELYDNVATSGHLLSASGQAMKDSNRENEISDNHSGNISGDVAHLEDVRYQLQNAMKSAEPSNRLLGLATEKFTASGDNQLDALLNRVGGDGRSIEDAQFSIDRHDWLSSIGLDSQHCESQIYSLNAKLLEIQQQLAVARSSERKKDMMIEQLDKSVGSVLEKWKLRDAERTESIKRLTNERDTIRQAHLRQQEVLSKFEQDMAQAVEAFSKEQKRANQAEKEKQIQVQKLLQEREHINQEKERHRMLEVERNLIQQNLEAVCNEKSALEKLLEEERLLRQTMQQDWSIKEDKLKDEQRQMSKEAKGELDKYKALFKEAEVSMESADNEIHKLKNELDTSKRAYESLKVEMSLMEAEHETSLSKQRTDIVSELELQLSTKLKETEETAVKNISQLRDNHKQQIVTLKDKHKQEIEALASEYSQEMTLKANTLKTTIDDYEGRLQSLQNRLTEEEQYRNERERQRNDLMLRLQTLMQSHCNEAVKLIGDLLPSSIKVLALIYYFKRLLTAKPLAVDEKITSTKVNLLCNEKMEADATILQHQPVSSSDEKTYDPVSNENRNVNQKSNEVSTQNEVQPISEKLDNLGIMNEKRPLINPDLGNHHQNESVSSDSNTNIIRSYGNDLSSGSYSNNYASSKPNFTNSFKISNFKTEKLADISRYLNTMPRNSQDVSDQISTNAKQNNQTRVLANSINSRNMTPTKQANTDLILNILDTNAANENNVTRSNIDMRPIQIPIEPGNTEKSTTNLSNLYTANINAGQINAENIDDLRQNELQHYVEMDMLTNKIGDSDQIGLPSGLIAIPKSTDDYVANLNENKNESFHSSAFQHVPSGYAGSIAATSQAMKGQNRAVSVQDQSSNMESSSTAINTDSKYLSNLVNIYRNMSNNPNQKHLSFDNEANSVNMQPTYLSETLGGYEQQDSSLNFRTFQHPSNFQPDHQMEELQPLSDISIQYPKGNERNYPRTQDTTSRHQQPSDNIKAAVGFNPISPPERKRPYKQHQSKQANTSGRETNIVHTRSSASKVSQRSVKTDKKASGVASRSNKSTAWR</sequence>
<dbReference type="CTD" id="6757497"/>
<dbReference type="PANTHER" id="PTHR34439:SF1">
    <property type="entry name" value="CENTROBIN"/>
    <property type="match status" value="1"/>
</dbReference>
<keyword evidence="4" id="KW-1185">Reference proteome</keyword>
<feature type="region of interest" description="Disordered" evidence="2">
    <location>
        <begin position="128"/>
        <end position="152"/>
    </location>
</feature>
<feature type="compositionally biased region" description="Polar residues" evidence="2">
    <location>
        <begin position="52"/>
        <end position="62"/>
    </location>
</feature>
<evidence type="ECO:0000313" key="4">
    <source>
        <dbReference type="Proteomes" id="UP000009022"/>
    </source>
</evidence>
<dbReference type="Proteomes" id="UP000009022">
    <property type="component" value="Unassembled WGS sequence"/>
</dbReference>
<dbReference type="PhylomeDB" id="B3S7M6"/>
<dbReference type="GO" id="GO:0007099">
    <property type="term" value="P:centriole replication"/>
    <property type="evidence" value="ECO:0000318"/>
    <property type="project" value="GO_Central"/>
</dbReference>
<feature type="coiled-coil region" evidence="1">
    <location>
        <begin position="315"/>
        <end position="469"/>
    </location>
</feature>
<dbReference type="eggNOG" id="ENOG502QRRG">
    <property type="taxonomic scope" value="Eukaryota"/>
</dbReference>
<dbReference type="GO" id="GO:0005813">
    <property type="term" value="C:centrosome"/>
    <property type="evidence" value="ECO:0000318"/>
    <property type="project" value="GO_Central"/>
</dbReference>
<feature type="compositionally biased region" description="Basic and acidic residues" evidence="2">
    <location>
        <begin position="135"/>
        <end position="144"/>
    </location>
</feature>
<name>B3S7M6_TRIAD</name>
<dbReference type="EMBL" id="DS985254">
    <property type="protein sequence ID" value="EDV21224.1"/>
    <property type="molecule type" value="Genomic_DNA"/>
</dbReference>
<feature type="region of interest" description="Disordered" evidence="2">
    <location>
        <begin position="26"/>
        <end position="62"/>
    </location>
</feature>
<feature type="region of interest" description="Disordered" evidence="2">
    <location>
        <begin position="653"/>
        <end position="686"/>
    </location>
</feature>
<evidence type="ECO:0000313" key="3">
    <source>
        <dbReference type="EMBL" id="EDV21224.1"/>
    </source>
</evidence>
<feature type="region of interest" description="Disordered" evidence="2">
    <location>
        <begin position="1063"/>
        <end position="1159"/>
    </location>
</feature>
<dbReference type="OMA" id="GNAKSAY"/>
<dbReference type="RefSeq" id="XP_002116191.1">
    <property type="nucleotide sequence ID" value="XM_002116155.1"/>
</dbReference>
<dbReference type="InParanoid" id="B3S7M6"/>
<gene>
    <name evidence="3" type="ORF">TRIADDRAFT_60224</name>
</gene>
<dbReference type="KEGG" id="tad:TRIADDRAFT_60224"/>
<feature type="compositionally biased region" description="Polar residues" evidence="2">
    <location>
        <begin position="26"/>
        <end position="35"/>
    </location>
</feature>
<organism evidence="3 4">
    <name type="scientific">Trichoplax adhaerens</name>
    <name type="common">Trichoplax reptans</name>
    <dbReference type="NCBI Taxonomy" id="10228"/>
    <lineage>
        <taxon>Eukaryota</taxon>
        <taxon>Metazoa</taxon>
        <taxon>Placozoa</taxon>
        <taxon>Uniplacotomia</taxon>
        <taxon>Trichoplacea</taxon>
        <taxon>Trichoplacidae</taxon>
        <taxon>Trichoplax</taxon>
    </lineage>
</organism>
<dbReference type="GO" id="GO:0005814">
    <property type="term" value="C:centriole"/>
    <property type="evidence" value="ECO:0000318"/>
    <property type="project" value="GO_Central"/>
</dbReference>
<dbReference type="GO" id="GO:1902017">
    <property type="term" value="P:regulation of cilium assembly"/>
    <property type="evidence" value="ECO:0007669"/>
    <property type="project" value="InterPro"/>
</dbReference>
<proteinExistence type="predicted"/>
<dbReference type="GeneID" id="6757497"/>
<dbReference type="PANTHER" id="PTHR34439">
    <property type="entry name" value="CENTROBIN"/>
    <property type="match status" value="1"/>
</dbReference>
<evidence type="ECO:0000256" key="2">
    <source>
        <dbReference type="SAM" id="MobiDB-lite"/>
    </source>
</evidence>
<feature type="compositionally biased region" description="Polar residues" evidence="2">
    <location>
        <begin position="1149"/>
        <end position="1159"/>
    </location>
</feature>
<protein>
    <submittedName>
        <fullName evidence="3">Uncharacterized protein</fullName>
    </submittedName>
</protein>
<dbReference type="OrthoDB" id="8190486at2759"/>